<dbReference type="GO" id="GO:0002098">
    <property type="term" value="P:tRNA wobble uridine modification"/>
    <property type="evidence" value="ECO:0007669"/>
    <property type="project" value="TreeGrafter"/>
</dbReference>
<dbReference type="STRING" id="499555.BJL86_1640"/>
<dbReference type="InterPro" id="IPR045063">
    <property type="entry name" value="Dynamin_N"/>
</dbReference>
<dbReference type="Pfam" id="PF00350">
    <property type="entry name" value="Dynamin_N"/>
    <property type="match status" value="1"/>
</dbReference>
<protein>
    <submittedName>
        <fullName evidence="2">Isoniazid-inducible protein IniC</fullName>
    </submittedName>
</protein>
<feature type="domain" description="Dynamin N-terminal" evidence="1">
    <location>
        <begin position="44"/>
        <end position="178"/>
    </location>
</feature>
<dbReference type="OrthoDB" id="4379468at2"/>
<dbReference type="Proteomes" id="UP000186104">
    <property type="component" value="Chromosome"/>
</dbReference>
<dbReference type="GO" id="GO:0030488">
    <property type="term" value="P:tRNA methylation"/>
    <property type="evidence" value="ECO:0007669"/>
    <property type="project" value="TreeGrafter"/>
</dbReference>
<accession>A0A173LM98</accession>
<gene>
    <name evidence="2" type="ORF">BJL86_1640</name>
</gene>
<organism evidence="2 3">
    <name type="scientific">Dietzia timorensis</name>
    <dbReference type="NCBI Taxonomy" id="499555"/>
    <lineage>
        <taxon>Bacteria</taxon>
        <taxon>Bacillati</taxon>
        <taxon>Actinomycetota</taxon>
        <taxon>Actinomycetes</taxon>
        <taxon>Mycobacteriales</taxon>
        <taxon>Dietziaceae</taxon>
        <taxon>Dietzia</taxon>
    </lineage>
</organism>
<dbReference type="InterPro" id="IPR022812">
    <property type="entry name" value="Dynamin"/>
</dbReference>
<proteinExistence type="predicted"/>
<dbReference type="RefSeq" id="WP_082908285.1">
    <property type="nucleotide sequence ID" value="NZ_CP015961.1"/>
</dbReference>
<sequence>MTAPDMDPVTAELDQALRALAANGGDLIDHANRLGQILFSPPRVVIVGRLKAGKSTLVNALVGERIAATGALEVTNAVTVFHNGAPSRAEVVTRGGERMLAQNASGVVTELPVPVEDISYVDRFLPSRAIADVTLIDTPGLATLTAENEEVAKRALLPGYDQTRQASTEADAAVFVFESLPRAHERDFVSRLGFTPLNVVGVLARADSFGEGAMGAKDPMAHAREYSRVLSGRMEELVSTVIPIAGLLAEASRTGQVTEHISRQLGKLSSLDYEDVLEELERTDDGVFSALDRKIILDLIGEYGTIHGIDRAARGASELSGWLDASSGVSELDGYLRGELLPFAAMQRALRITGELEQLAIHHPARDRVRHILAVLFSRPAMVKVALFRSYRGLVASSPQSPLTAIARRALAAGSPAEAVGLPADADPAAVDAAAKDVFGRMQQLQFVGISAAEDDARAALSKYLYALGLGR</sequence>
<reference evidence="2 3" key="1">
    <citation type="submission" date="2016-06" db="EMBL/GenBank/DDBJ databases">
        <title>Complete genome sequence of a saline-alkali tolerant type strain Dietzia timorensis ID05-A0528T.</title>
        <authorList>
            <person name="Wu X."/>
        </authorList>
    </citation>
    <scope>NUCLEOTIDE SEQUENCE [LARGE SCALE GENOMIC DNA]</scope>
    <source>
        <strain evidence="2 3">ID05-A0528</strain>
    </source>
</reference>
<dbReference type="AlphaFoldDB" id="A0A173LM98"/>
<dbReference type="InterPro" id="IPR027417">
    <property type="entry name" value="P-loop_NTPase"/>
</dbReference>
<evidence type="ECO:0000259" key="1">
    <source>
        <dbReference type="Pfam" id="PF00350"/>
    </source>
</evidence>
<dbReference type="EMBL" id="CP015961">
    <property type="protein sequence ID" value="ANI92417.1"/>
    <property type="molecule type" value="Genomic_DNA"/>
</dbReference>
<dbReference type="SUPFAM" id="SSF52540">
    <property type="entry name" value="P-loop containing nucleoside triphosphate hydrolases"/>
    <property type="match status" value="1"/>
</dbReference>
<dbReference type="GO" id="GO:0005737">
    <property type="term" value="C:cytoplasm"/>
    <property type="evidence" value="ECO:0007669"/>
    <property type="project" value="TreeGrafter"/>
</dbReference>
<dbReference type="Gene3D" id="3.40.50.300">
    <property type="entry name" value="P-loop containing nucleotide triphosphate hydrolases"/>
    <property type="match status" value="1"/>
</dbReference>
<keyword evidence="3" id="KW-1185">Reference proteome</keyword>
<evidence type="ECO:0000313" key="3">
    <source>
        <dbReference type="Proteomes" id="UP000186104"/>
    </source>
</evidence>
<evidence type="ECO:0000313" key="2">
    <source>
        <dbReference type="EMBL" id="ANI92417.1"/>
    </source>
</evidence>
<dbReference type="PRINTS" id="PR00195">
    <property type="entry name" value="DYNAMIN"/>
</dbReference>
<dbReference type="PANTHER" id="PTHR42714:SF2">
    <property type="entry name" value="TRNA MODIFICATION GTPASE GTPBP3, MITOCHONDRIAL"/>
    <property type="match status" value="1"/>
</dbReference>
<name>A0A173LM98_9ACTN</name>
<dbReference type="PANTHER" id="PTHR42714">
    <property type="entry name" value="TRNA MODIFICATION GTPASE GTPBP3"/>
    <property type="match status" value="1"/>
</dbReference>
<dbReference type="KEGG" id="dtm:BJL86_1640"/>